<dbReference type="Proteomes" id="UP000325182">
    <property type="component" value="Unassembled WGS sequence"/>
</dbReference>
<accession>A0A5D4MJ20</accession>
<dbReference type="Pfam" id="PF08812">
    <property type="entry name" value="YtxC"/>
    <property type="match status" value="1"/>
</dbReference>
<dbReference type="InterPro" id="IPR014199">
    <property type="entry name" value="Spore_YtxC"/>
</dbReference>
<evidence type="ECO:0000313" key="2">
    <source>
        <dbReference type="Proteomes" id="UP000325182"/>
    </source>
</evidence>
<organism evidence="1 2">
    <name type="scientific">Rossellomorea vietnamensis</name>
    <dbReference type="NCBI Taxonomy" id="218284"/>
    <lineage>
        <taxon>Bacteria</taxon>
        <taxon>Bacillati</taxon>
        <taxon>Bacillota</taxon>
        <taxon>Bacilli</taxon>
        <taxon>Bacillales</taxon>
        <taxon>Bacillaceae</taxon>
        <taxon>Rossellomorea</taxon>
    </lineage>
</organism>
<dbReference type="EMBL" id="VTEG01000002">
    <property type="protein sequence ID" value="TYS00991.1"/>
    <property type="molecule type" value="Genomic_DNA"/>
</dbReference>
<reference evidence="1 2" key="1">
    <citation type="submission" date="2019-08" db="EMBL/GenBank/DDBJ databases">
        <title>Bacillus genomes from the desert of Cuatro Cienegas, Coahuila.</title>
        <authorList>
            <person name="Olmedo-Alvarez G."/>
        </authorList>
    </citation>
    <scope>NUCLEOTIDE SEQUENCE [LARGE SCALE GENOMIC DNA]</scope>
    <source>
        <strain evidence="1 2">CH128b_4D</strain>
    </source>
</reference>
<comment type="caution">
    <text evidence="1">The sequence shown here is derived from an EMBL/GenBank/DDBJ whole genome shotgun (WGS) entry which is preliminary data.</text>
</comment>
<gene>
    <name evidence="1" type="ORF">FZC84_05750</name>
</gene>
<dbReference type="PIRSF" id="PIRSF012563">
    <property type="entry name" value="YtxC"/>
    <property type="match status" value="1"/>
</dbReference>
<protein>
    <submittedName>
        <fullName evidence="1">Sporulation protein</fullName>
    </submittedName>
</protein>
<proteinExistence type="predicted"/>
<sequence length="310" mass="36480">MDTSNLSQLSIYIKQGFGFKGGSGLFEIIFKQNGDAKNLQKFFEKGSCSSLIHETLFQNQVHYIVSLDKRQNHQAIMDGLFQFIMKTKRLEWAAFMLSEYYLYKDQHEQEQILMIIDEMLSGEREELTSLIEEWDETGFLKTNLGSILDAEEPVHFDSFVKFRLKALYERMVMYVERAIDEYKLEQDYQMFVQMLRDYIAGKNNQEEFIHLYFSNYDLLFFNADLKELKRNELFSLVDKRLLTNHPVYVDSYTIAPLLSMAPRQINVYCTDSEIKLIRTIQNIFEERVRILPLSAFPGSIQPHIPDAANE</sequence>
<evidence type="ECO:0000313" key="1">
    <source>
        <dbReference type="EMBL" id="TYS00991.1"/>
    </source>
</evidence>
<dbReference type="AlphaFoldDB" id="A0A5D4MJ20"/>
<name>A0A5D4MJ20_9BACI</name>